<sequence length="370" mass="42973">MGNNNKIKSTLLFLYLWLCIGFPLGLWVILAGPSKWMAEYARSTDMEVSKENILGKLIIIVYVIVAFLLALFFKRIIKKSENKAVKLFIPGILTLILITSVYIFSFNPQWLIRYSGETATKNVKIREDQYKQLEFVYGSYPNEEMIKSLKEKGYDGIITLLHEMVIPAEPALLKDENELAKKYGIKLINMPMMPWISENGKTLQDAKKFIEKEKGLYYVHCYLGRDRVNIFKSAAKKFGVKTSSKGRTTIRKIEDLPTWTRGNYFKLEEGVYLTPYPTDDEYTMFVLNDYFKTVISLLDNNVPTNQPWITKEEKLLSDHATNYVHYPFTQTINQKDLEALKKLINSKEKPILLHGFLTNDEMSKFIIKNY</sequence>
<feature type="transmembrane region" description="Helical" evidence="1">
    <location>
        <begin position="85"/>
        <end position="104"/>
    </location>
</feature>
<dbReference type="SUPFAM" id="SSF52799">
    <property type="entry name" value="(Phosphotyrosine protein) phosphatases II"/>
    <property type="match status" value="1"/>
</dbReference>
<evidence type="ECO:0000313" key="2">
    <source>
        <dbReference type="EMBL" id="SEF85673.1"/>
    </source>
</evidence>
<proteinExistence type="predicted"/>
<gene>
    <name evidence="2" type="ORF">SAMN04488130_103188</name>
</gene>
<evidence type="ECO:0000256" key="1">
    <source>
        <dbReference type="SAM" id="Phobius"/>
    </source>
</evidence>
<dbReference type="RefSeq" id="WP_146059520.1">
    <property type="nucleotide sequence ID" value="NZ_FNVP01000003.1"/>
</dbReference>
<dbReference type="EMBL" id="FNVP01000003">
    <property type="protein sequence ID" value="SEF85673.1"/>
    <property type="molecule type" value="Genomic_DNA"/>
</dbReference>
<accession>A0A1H5VEJ2</accession>
<keyword evidence="3" id="KW-1185">Reference proteome</keyword>
<name>A0A1H5VEJ2_9FLAO</name>
<dbReference type="Gene3D" id="3.90.190.10">
    <property type="entry name" value="Protein tyrosine phosphatase superfamily"/>
    <property type="match status" value="2"/>
</dbReference>
<dbReference type="InterPro" id="IPR029021">
    <property type="entry name" value="Prot-tyrosine_phosphatase-like"/>
</dbReference>
<dbReference type="Proteomes" id="UP000236737">
    <property type="component" value="Unassembled WGS sequence"/>
</dbReference>
<evidence type="ECO:0000313" key="3">
    <source>
        <dbReference type="Proteomes" id="UP000236737"/>
    </source>
</evidence>
<dbReference type="OrthoDB" id="9814896at2"/>
<keyword evidence="1" id="KW-0472">Membrane</keyword>
<feature type="transmembrane region" description="Helical" evidence="1">
    <location>
        <begin position="12"/>
        <end position="33"/>
    </location>
</feature>
<reference evidence="3" key="1">
    <citation type="submission" date="2016-10" db="EMBL/GenBank/DDBJ databases">
        <authorList>
            <person name="Varghese N."/>
            <person name="Submissions S."/>
        </authorList>
    </citation>
    <scope>NUCLEOTIDE SEQUENCE [LARGE SCALE GENOMIC DNA]</scope>
    <source>
        <strain evidence="3">CGMCC 1.9230</strain>
    </source>
</reference>
<organism evidence="2 3">
    <name type="scientific">Flavobacterium urumqiense</name>
    <dbReference type="NCBI Taxonomy" id="935224"/>
    <lineage>
        <taxon>Bacteria</taxon>
        <taxon>Pseudomonadati</taxon>
        <taxon>Bacteroidota</taxon>
        <taxon>Flavobacteriia</taxon>
        <taxon>Flavobacteriales</taxon>
        <taxon>Flavobacteriaceae</taxon>
        <taxon>Flavobacterium</taxon>
    </lineage>
</organism>
<feature type="transmembrane region" description="Helical" evidence="1">
    <location>
        <begin position="53"/>
        <end position="73"/>
    </location>
</feature>
<keyword evidence="1" id="KW-1133">Transmembrane helix</keyword>
<dbReference type="AlphaFoldDB" id="A0A1H5VEJ2"/>
<protein>
    <submittedName>
        <fullName evidence="2">Uncharacterized protein</fullName>
    </submittedName>
</protein>
<keyword evidence="1" id="KW-0812">Transmembrane</keyword>